<keyword evidence="1" id="KW-0560">Oxidoreductase</keyword>
<dbReference type="SUPFAM" id="SSF50129">
    <property type="entry name" value="GroES-like"/>
    <property type="match status" value="1"/>
</dbReference>
<evidence type="ECO:0000259" key="2">
    <source>
        <dbReference type="SMART" id="SM00829"/>
    </source>
</evidence>
<accession>A0A6P5MPT4</accession>
<reference evidence="3" key="1">
    <citation type="journal article" date="2016" name="Nat. Genet.">
        <title>The genome sequences of Arachis duranensis and Arachis ipaensis, the diploid ancestors of cultivated peanut.</title>
        <authorList>
            <person name="Bertioli D.J."/>
            <person name="Cannon S.B."/>
            <person name="Froenicke L."/>
            <person name="Huang G."/>
            <person name="Farmer A.D."/>
            <person name="Cannon E.K."/>
            <person name="Liu X."/>
            <person name="Gao D."/>
            <person name="Clevenger J."/>
            <person name="Dash S."/>
            <person name="Ren L."/>
            <person name="Moretzsohn M.C."/>
            <person name="Shirasawa K."/>
            <person name="Huang W."/>
            <person name="Vidigal B."/>
            <person name="Abernathy B."/>
            <person name="Chu Y."/>
            <person name="Niederhuth C.E."/>
            <person name="Umale P."/>
            <person name="Araujo A.C."/>
            <person name="Kozik A."/>
            <person name="Kim K.D."/>
            <person name="Burow M.D."/>
            <person name="Varshney R.K."/>
            <person name="Wang X."/>
            <person name="Zhang X."/>
            <person name="Barkley N."/>
            <person name="Guimaraes P.M."/>
            <person name="Isobe S."/>
            <person name="Guo B."/>
            <person name="Liao B."/>
            <person name="Stalker H.T."/>
            <person name="Schmitz R.J."/>
            <person name="Scheffler B.E."/>
            <person name="Leal-Bertioli S.C."/>
            <person name="Xun X."/>
            <person name="Jackson S.A."/>
            <person name="Michelmore R."/>
            <person name="Ozias-Akins P."/>
        </authorList>
    </citation>
    <scope>NUCLEOTIDE SEQUENCE [LARGE SCALE GENOMIC DNA]</scope>
    <source>
        <strain evidence="3">cv. V14167</strain>
    </source>
</reference>
<protein>
    <submittedName>
        <fullName evidence="4">2-alkenal reductase (NADP(+)-dependent)-like isoform X2</fullName>
    </submittedName>
</protein>
<dbReference type="InterPro" id="IPR011032">
    <property type="entry name" value="GroES-like_sf"/>
</dbReference>
<dbReference type="InterPro" id="IPR045010">
    <property type="entry name" value="MDR_fam"/>
</dbReference>
<dbReference type="InterPro" id="IPR041694">
    <property type="entry name" value="ADH_N_2"/>
</dbReference>
<dbReference type="SMART" id="SM00829">
    <property type="entry name" value="PKS_ER"/>
    <property type="match status" value="1"/>
</dbReference>
<dbReference type="SUPFAM" id="SSF51735">
    <property type="entry name" value="NAD(P)-binding Rossmann-fold domains"/>
    <property type="match status" value="1"/>
</dbReference>
<dbReference type="Proteomes" id="UP000515211">
    <property type="component" value="Chromosome 9"/>
</dbReference>
<evidence type="ECO:0000313" key="3">
    <source>
        <dbReference type="Proteomes" id="UP000515211"/>
    </source>
</evidence>
<sequence>MQAFIFFCQPVEAQEQAEQVGKGEIKKKMEVSNKYIVIKHHFEDAPKESDFEIKTETLDLSVEEGSDDMIVKNLYISINPFQINRMKSFSASQDVISYSTRITPGRAIDGPGIGKVVASGNNKFVKGDLVLGVFTWAEYCLVKERTIMRKLEPSEFPLTYHLGVLGLGGMTAYVGFFELCKPKRGEKVFVSAACGSIGSLVGQYAKLFGCYVVGCVGSQNKVAFLKDKLGFDDAFNYKEEIDQSSTLRRYFPEGIDIYFDNVGGKMLEAVIGNMNTFGRVAVCGATSEYIDIRKRASLDLVNVIYKRITIQGFLTPDLMIHHFQNFMIKTSNYLRTGELQVTEDISLGIKSIPSAFVGLFNGSNIGKKIVKLVEEEE</sequence>
<dbReference type="RefSeq" id="XP_020986545.2">
    <property type="nucleotide sequence ID" value="XM_021130886.2"/>
</dbReference>
<dbReference type="KEGG" id="adu:107465161"/>
<dbReference type="PANTHER" id="PTHR43205:SF12">
    <property type="entry name" value="OS06G0602900 PROTEIN"/>
    <property type="match status" value="1"/>
</dbReference>
<reference evidence="4" key="2">
    <citation type="submission" date="2025-08" db="UniProtKB">
        <authorList>
            <consortium name="RefSeq"/>
        </authorList>
    </citation>
    <scope>IDENTIFICATION</scope>
    <source>
        <tissue evidence="4">Whole plant</tissue>
    </source>
</reference>
<dbReference type="PANTHER" id="PTHR43205">
    <property type="entry name" value="PROSTAGLANDIN REDUCTASE"/>
    <property type="match status" value="1"/>
</dbReference>
<evidence type="ECO:0000256" key="1">
    <source>
        <dbReference type="ARBA" id="ARBA00023002"/>
    </source>
</evidence>
<dbReference type="Pfam" id="PF00107">
    <property type="entry name" value="ADH_zinc_N"/>
    <property type="match status" value="1"/>
</dbReference>
<dbReference type="GeneID" id="107465161"/>
<dbReference type="Gene3D" id="3.40.50.720">
    <property type="entry name" value="NAD(P)-binding Rossmann-like Domain"/>
    <property type="match status" value="1"/>
</dbReference>
<evidence type="ECO:0000313" key="4">
    <source>
        <dbReference type="RefSeq" id="XP_020986545.2"/>
    </source>
</evidence>
<dbReference type="Pfam" id="PF16884">
    <property type="entry name" value="ADH_N_2"/>
    <property type="match status" value="1"/>
</dbReference>
<dbReference type="AlphaFoldDB" id="A0A6P5MPT4"/>
<dbReference type="InterPro" id="IPR013149">
    <property type="entry name" value="ADH-like_C"/>
</dbReference>
<feature type="domain" description="Enoyl reductase (ER)" evidence="2">
    <location>
        <begin position="54"/>
        <end position="370"/>
    </location>
</feature>
<dbReference type="FunFam" id="3.40.50.720:FF:000121">
    <property type="entry name" value="Prostaglandin reductase 2"/>
    <property type="match status" value="1"/>
</dbReference>
<keyword evidence="3" id="KW-1185">Reference proteome</keyword>
<organism evidence="3 4">
    <name type="scientific">Arachis duranensis</name>
    <name type="common">Wild peanut</name>
    <dbReference type="NCBI Taxonomy" id="130453"/>
    <lineage>
        <taxon>Eukaryota</taxon>
        <taxon>Viridiplantae</taxon>
        <taxon>Streptophyta</taxon>
        <taxon>Embryophyta</taxon>
        <taxon>Tracheophyta</taxon>
        <taxon>Spermatophyta</taxon>
        <taxon>Magnoliopsida</taxon>
        <taxon>eudicotyledons</taxon>
        <taxon>Gunneridae</taxon>
        <taxon>Pentapetalae</taxon>
        <taxon>rosids</taxon>
        <taxon>fabids</taxon>
        <taxon>Fabales</taxon>
        <taxon>Fabaceae</taxon>
        <taxon>Papilionoideae</taxon>
        <taxon>50 kb inversion clade</taxon>
        <taxon>dalbergioids sensu lato</taxon>
        <taxon>Dalbergieae</taxon>
        <taxon>Pterocarpus clade</taxon>
        <taxon>Arachis</taxon>
    </lineage>
</organism>
<dbReference type="GO" id="GO:0016628">
    <property type="term" value="F:oxidoreductase activity, acting on the CH-CH group of donors, NAD or NADP as acceptor"/>
    <property type="evidence" value="ECO:0007669"/>
    <property type="project" value="InterPro"/>
</dbReference>
<dbReference type="InterPro" id="IPR020843">
    <property type="entry name" value="ER"/>
</dbReference>
<dbReference type="InterPro" id="IPR036291">
    <property type="entry name" value="NAD(P)-bd_dom_sf"/>
</dbReference>
<proteinExistence type="predicted"/>
<gene>
    <name evidence="4" type="primary">LOC107465161</name>
</gene>
<name>A0A6P5MPT4_ARADU</name>
<dbReference type="Gene3D" id="3.90.180.10">
    <property type="entry name" value="Medium-chain alcohol dehydrogenases, catalytic domain"/>
    <property type="match status" value="1"/>
</dbReference>